<organism evidence="1">
    <name type="scientific">viral metagenome</name>
    <dbReference type="NCBI Taxonomy" id="1070528"/>
    <lineage>
        <taxon>unclassified sequences</taxon>
        <taxon>metagenomes</taxon>
        <taxon>organismal metagenomes</taxon>
    </lineage>
</organism>
<evidence type="ECO:0000313" key="1">
    <source>
        <dbReference type="EMBL" id="QJA52579.1"/>
    </source>
</evidence>
<dbReference type="AlphaFoldDB" id="A0A6H1ZYM3"/>
<reference evidence="1" key="1">
    <citation type="submission" date="2020-03" db="EMBL/GenBank/DDBJ databases">
        <title>The deep terrestrial virosphere.</title>
        <authorList>
            <person name="Holmfeldt K."/>
            <person name="Nilsson E."/>
            <person name="Simone D."/>
            <person name="Lopez-Fernandez M."/>
            <person name="Wu X."/>
            <person name="de Brujin I."/>
            <person name="Lundin D."/>
            <person name="Andersson A."/>
            <person name="Bertilsson S."/>
            <person name="Dopson M."/>
        </authorList>
    </citation>
    <scope>NUCLEOTIDE SEQUENCE</scope>
    <source>
        <strain evidence="1">TM448A02821</strain>
    </source>
</reference>
<accession>A0A6H1ZYM3</accession>
<proteinExistence type="predicted"/>
<dbReference type="EMBL" id="MT144351">
    <property type="protein sequence ID" value="QJA52579.1"/>
    <property type="molecule type" value="Genomic_DNA"/>
</dbReference>
<protein>
    <submittedName>
        <fullName evidence="1">Uncharacterized protein</fullName>
    </submittedName>
</protein>
<name>A0A6H1ZYM3_9ZZZZ</name>
<sequence>MEMVSYWKYKSAVQAKITKSKSGSIVMQLEGEKYPFPTFPRGHLLFGPLSKLKHEIKNQIFNESWAKLEAGIDRKEIIVDIKSKLFNDITKLAEPLKYDMLPPRSMTPAVKEIHRAWTKISGNSVLKDYTIFLFQEDDAYRFRLMDMFEFFNPNAWWKIMTKKSMIRDFKKAMEIVEHCEVVGDMKERQRLWRRIFMLMLEDKELSDKFYAFCKELKWGKVFLTKGDRFHFRGKYYKADYRLFDY</sequence>
<gene>
    <name evidence="1" type="ORF">TM448A02821_0003</name>
</gene>